<dbReference type="PANTHER" id="PTHR24412:SF489">
    <property type="entry name" value="RING FINGER DOMAIN AND KELCH REPEAT-CONTAINING PROTEIN DDB_G0271372"/>
    <property type="match status" value="1"/>
</dbReference>
<reference evidence="3" key="1">
    <citation type="submission" date="2024-05" db="EMBL/GenBank/DDBJ databases">
        <title>Planctomycetes of the genus Singulisphaera possess chitinolytic capabilities.</title>
        <authorList>
            <person name="Ivanova A."/>
        </authorList>
    </citation>
    <scope>NUCLEOTIDE SEQUENCE</scope>
    <source>
        <strain evidence="3">Ch08T</strain>
    </source>
</reference>
<dbReference type="InterPro" id="IPR015915">
    <property type="entry name" value="Kelch-typ_b-propeller"/>
</dbReference>
<name>A0AAU7CHN2_9BACT</name>
<evidence type="ECO:0000256" key="1">
    <source>
        <dbReference type="ARBA" id="ARBA00022441"/>
    </source>
</evidence>
<protein>
    <recommendedName>
        <fullName evidence="4">Galactose oxidase</fullName>
    </recommendedName>
</protein>
<keyword evidence="1" id="KW-0880">Kelch repeat</keyword>
<organism evidence="3">
    <name type="scientific">Singulisphaera sp. Ch08</name>
    <dbReference type="NCBI Taxonomy" id="3120278"/>
    <lineage>
        <taxon>Bacteria</taxon>
        <taxon>Pseudomonadati</taxon>
        <taxon>Planctomycetota</taxon>
        <taxon>Planctomycetia</taxon>
        <taxon>Isosphaerales</taxon>
        <taxon>Isosphaeraceae</taxon>
        <taxon>Singulisphaera</taxon>
    </lineage>
</organism>
<evidence type="ECO:0000313" key="3">
    <source>
        <dbReference type="EMBL" id="XBH04879.1"/>
    </source>
</evidence>
<evidence type="ECO:0008006" key="4">
    <source>
        <dbReference type="Google" id="ProtNLM"/>
    </source>
</evidence>
<gene>
    <name evidence="3" type="ORF">V5E97_02335</name>
</gene>
<dbReference type="Gene3D" id="2.120.10.80">
    <property type="entry name" value="Kelch-type beta propeller"/>
    <property type="match status" value="2"/>
</dbReference>
<dbReference type="SUPFAM" id="SSF117281">
    <property type="entry name" value="Kelch motif"/>
    <property type="match status" value="1"/>
</dbReference>
<dbReference type="EMBL" id="CP155447">
    <property type="protein sequence ID" value="XBH04879.1"/>
    <property type="molecule type" value="Genomic_DNA"/>
</dbReference>
<proteinExistence type="predicted"/>
<sequence length="403" mass="46118">MTGVYRGLFLSLPLLLWGHGAGAQSELSHLKRSDAPHVDATPRSSVADTPALALALESQPGPQPRRDTLKTSQPDRVEYEWVPMTMDAKFRPRDGAGALTFRGRMWLLGGWNSQDLVNFPRHCINEVHSSRDGIEWTLIKPNTFISGHSLFKPNENWEGRHTAGYVVLNDKMWIIGGDVNQGHYHYDVWNSEDGKRWNLVNKETPVPWGPRALHHTVAHNGKIWILGGQTVPQFAWWKEEFYRDIWNTDDGIHWNKVEPKEPFWPQRGMIGGSAVFRGRIWVLGGGTYDTPARPQRLYYNDVWSSEDGISWTQHTASAPWAPRQYHDVAVFDDRLWVLEGFNEKGGNRKDVWYSEDGSQWTEVPNTPWAPRHAASVFVHDGSLWMVAGNNMQADVWRLKRKTP</sequence>
<evidence type="ECO:0000256" key="2">
    <source>
        <dbReference type="ARBA" id="ARBA00022737"/>
    </source>
</evidence>
<keyword evidence="2" id="KW-0677">Repeat</keyword>
<dbReference type="RefSeq" id="WP_406697681.1">
    <property type="nucleotide sequence ID" value="NZ_CP155447.1"/>
</dbReference>
<accession>A0AAU7CHN2</accession>
<dbReference type="PANTHER" id="PTHR24412">
    <property type="entry name" value="KELCH PROTEIN"/>
    <property type="match status" value="1"/>
</dbReference>
<dbReference type="AlphaFoldDB" id="A0AAU7CHN2"/>